<organism evidence="3 4">
    <name type="scientific">Enterococcus quebecensis</name>
    <dbReference type="NCBI Taxonomy" id="903983"/>
    <lineage>
        <taxon>Bacteria</taxon>
        <taxon>Bacillati</taxon>
        <taxon>Bacillota</taxon>
        <taxon>Bacilli</taxon>
        <taxon>Lactobacillales</taxon>
        <taxon>Enterococcaceae</taxon>
        <taxon>Enterococcus</taxon>
    </lineage>
</organism>
<evidence type="ECO:0000313" key="4">
    <source>
        <dbReference type="Proteomes" id="UP000094764"/>
    </source>
</evidence>
<reference evidence="4" key="1">
    <citation type="submission" date="2016-09" db="EMBL/GenBank/DDBJ databases">
        <authorList>
            <person name="Gulvik C.A."/>
        </authorList>
    </citation>
    <scope>NUCLEOTIDE SEQUENCE [LARGE SCALE GENOMIC DNA]</scope>
    <source>
        <strain evidence="4">LMG 26306</strain>
    </source>
</reference>
<comment type="caution">
    <text evidence="3">The sequence shown here is derived from an EMBL/GenBank/DDBJ whole genome shotgun (WGS) entry which is preliminary data.</text>
</comment>
<dbReference type="EMBL" id="MIKB01000013">
    <property type="protein sequence ID" value="OEG16355.1"/>
    <property type="molecule type" value="Genomic_DNA"/>
</dbReference>
<dbReference type="Pfam" id="PF01381">
    <property type="entry name" value="HTH_3"/>
    <property type="match status" value="1"/>
</dbReference>
<dbReference type="Gene3D" id="1.10.260.40">
    <property type="entry name" value="lambda repressor-like DNA-binding domains"/>
    <property type="match status" value="1"/>
</dbReference>
<keyword evidence="4" id="KW-1185">Reference proteome</keyword>
<dbReference type="GO" id="GO:0003677">
    <property type="term" value="F:DNA binding"/>
    <property type="evidence" value="ECO:0007669"/>
    <property type="project" value="UniProtKB-KW"/>
</dbReference>
<protein>
    <recommendedName>
        <fullName evidence="2">HTH cro/C1-type domain-containing protein</fullName>
    </recommendedName>
</protein>
<keyword evidence="1" id="KW-0238">DNA-binding</keyword>
<gene>
    <name evidence="3" type="ORF">BCR23_05555</name>
</gene>
<dbReference type="InterPro" id="IPR010982">
    <property type="entry name" value="Lambda_DNA-bd_dom_sf"/>
</dbReference>
<feature type="domain" description="HTH cro/C1-type" evidence="2">
    <location>
        <begin position="32"/>
        <end position="86"/>
    </location>
</feature>
<evidence type="ECO:0000313" key="3">
    <source>
        <dbReference type="EMBL" id="OEG16355.1"/>
    </source>
</evidence>
<evidence type="ECO:0000259" key="2">
    <source>
        <dbReference type="PROSITE" id="PS50943"/>
    </source>
</evidence>
<dbReference type="PANTHER" id="PTHR46558:SF11">
    <property type="entry name" value="HTH-TYPE TRANSCRIPTIONAL REGULATOR XRE"/>
    <property type="match status" value="1"/>
</dbReference>
<dbReference type="SUPFAM" id="SSF47413">
    <property type="entry name" value="lambda repressor-like DNA-binding domains"/>
    <property type="match status" value="1"/>
</dbReference>
<dbReference type="STRING" id="903983.BCR23_05555"/>
<dbReference type="OrthoDB" id="9812495at2"/>
<dbReference type="RefSeq" id="WP_069634809.1">
    <property type="nucleotide sequence ID" value="NZ_JXKZ01000015.1"/>
</dbReference>
<dbReference type="AlphaFoldDB" id="A0A1E5GUK5"/>
<dbReference type="PROSITE" id="PS50943">
    <property type="entry name" value="HTH_CROC1"/>
    <property type="match status" value="1"/>
</dbReference>
<name>A0A1E5GUK5_9ENTE</name>
<sequence length="214" mass="24746">MKYTKSSIQEFLATVEINDPVCKGKKEIGTNFKRMRESVGLTQKNIADYLRIAPQNIYKFEIGERSFDYTTVCQLCDYMNTDVEDLFIGSKEICLTYTYLTQFIDNRDKLSYTSPSTNKTLNKAQQKKYNALKKWCCELLYSSGVDEATVGISYGVRNTNFPLFTISFPKKGNSKVIQKFIENNFRLSQRKQYTEEKNAEIVLAVLSKELEKEV</sequence>
<dbReference type="SMART" id="SM00530">
    <property type="entry name" value="HTH_XRE"/>
    <property type="match status" value="1"/>
</dbReference>
<dbReference type="InterPro" id="IPR001387">
    <property type="entry name" value="Cro/C1-type_HTH"/>
</dbReference>
<dbReference type="Proteomes" id="UP000094764">
    <property type="component" value="Unassembled WGS sequence"/>
</dbReference>
<proteinExistence type="predicted"/>
<dbReference type="PANTHER" id="PTHR46558">
    <property type="entry name" value="TRACRIPTIONAL REGULATORY PROTEIN-RELATED-RELATED"/>
    <property type="match status" value="1"/>
</dbReference>
<evidence type="ECO:0000256" key="1">
    <source>
        <dbReference type="ARBA" id="ARBA00023125"/>
    </source>
</evidence>
<dbReference type="CDD" id="cd00093">
    <property type="entry name" value="HTH_XRE"/>
    <property type="match status" value="1"/>
</dbReference>
<accession>A0A1E5GUK5</accession>